<organism evidence="3 4">
    <name type="scientific">Methylobacterium radiotolerans</name>
    <dbReference type="NCBI Taxonomy" id="31998"/>
    <lineage>
        <taxon>Bacteria</taxon>
        <taxon>Pseudomonadati</taxon>
        <taxon>Pseudomonadota</taxon>
        <taxon>Alphaproteobacteria</taxon>
        <taxon>Hyphomicrobiales</taxon>
        <taxon>Methylobacteriaceae</taxon>
        <taxon>Methylobacterium</taxon>
    </lineage>
</organism>
<evidence type="ECO:0000256" key="1">
    <source>
        <dbReference type="SAM" id="MobiDB-lite"/>
    </source>
</evidence>
<feature type="transmembrane region" description="Helical" evidence="2">
    <location>
        <begin position="215"/>
        <end position="247"/>
    </location>
</feature>
<gene>
    <name evidence="3" type="ORF">ABIC20_006998</name>
</gene>
<accession>A0ABV2NT16</accession>
<keyword evidence="2" id="KW-0472">Membrane</keyword>
<protein>
    <submittedName>
        <fullName evidence="3">Iron-regulated membrane protein</fullName>
    </submittedName>
</protein>
<evidence type="ECO:0000313" key="3">
    <source>
        <dbReference type="EMBL" id="MET3869620.1"/>
    </source>
</evidence>
<dbReference type="EMBL" id="JBEPNW010000003">
    <property type="protein sequence ID" value="MET3869620.1"/>
    <property type="molecule type" value="Genomic_DNA"/>
</dbReference>
<name>A0ABV2NT16_9HYPH</name>
<dbReference type="PANTHER" id="PTHR34219">
    <property type="entry name" value="IRON-REGULATED INNER MEMBRANE PROTEIN-RELATED"/>
    <property type="match status" value="1"/>
</dbReference>
<feature type="transmembrane region" description="Helical" evidence="2">
    <location>
        <begin position="364"/>
        <end position="386"/>
    </location>
</feature>
<feature type="region of interest" description="Disordered" evidence="1">
    <location>
        <begin position="1"/>
        <end position="22"/>
    </location>
</feature>
<dbReference type="Pfam" id="PF03929">
    <property type="entry name" value="PepSY_TM"/>
    <property type="match status" value="1"/>
</dbReference>
<dbReference type="RefSeq" id="WP_209651325.1">
    <property type="nucleotide sequence ID" value="NZ_JBEPNW010000003.1"/>
</dbReference>
<comment type="caution">
    <text evidence="3">The sequence shown here is derived from an EMBL/GenBank/DDBJ whole genome shotgun (WGS) entry which is preliminary data.</text>
</comment>
<keyword evidence="4" id="KW-1185">Reference proteome</keyword>
<keyword evidence="2" id="KW-0812">Transmembrane</keyword>
<dbReference type="Proteomes" id="UP001549119">
    <property type="component" value="Unassembled WGS sequence"/>
</dbReference>
<sequence length="402" mass="42561">MTRAAPTVSGRPAPAGGRPASSPRFTASRTFRLGLWLHRWSGLVAAPFFLVLCLTGTVLIFHEEIDAWAGFEPAVEASDAPLRPLAALADAALARAPGRRVVAVALDAEHPERVTVSLAAPGIRTVAGADPVLMDARSGAVLSRPDPRTTPLGLLLRLHANWFLGLPGQLAGGAVALLVVLCLVSGTVIYGPYIRGLAFGAVRRGCGAALRQRDLHNLIGVATLGWTLLVSVTGIALALGGVGLLAWQATELQRLVRAHAPASAGRVDGPAAVSLDAVRAAAEAARPGWRATLMIVPDTVLSTDRHYTVLLAGPTGLQKRLFEIALVDARDARVAEVARLPWYLTIVRLSQPLHFGDYGSWPLKILWCALSWATLFITGNGAWLWWTRGRGRRAGRAQAGPA</sequence>
<feature type="transmembrane region" description="Helical" evidence="2">
    <location>
        <begin position="40"/>
        <end position="61"/>
    </location>
</feature>
<proteinExistence type="predicted"/>
<evidence type="ECO:0000313" key="4">
    <source>
        <dbReference type="Proteomes" id="UP001549119"/>
    </source>
</evidence>
<feature type="transmembrane region" description="Helical" evidence="2">
    <location>
        <begin position="170"/>
        <end position="194"/>
    </location>
</feature>
<dbReference type="InterPro" id="IPR005625">
    <property type="entry name" value="PepSY-ass_TM"/>
</dbReference>
<reference evidence="3 4" key="1">
    <citation type="submission" date="2024-06" db="EMBL/GenBank/DDBJ databases">
        <title>Genomics of switchgrass bacterial isolates.</title>
        <authorList>
            <person name="Shade A."/>
        </authorList>
    </citation>
    <scope>NUCLEOTIDE SEQUENCE [LARGE SCALE GENOMIC DNA]</scope>
    <source>
        <strain evidence="3 4">PvP084</strain>
    </source>
</reference>
<evidence type="ECO:0000256" key="2">
    <source>
        <dbReference type="SAM" id="Phobius"/>
    </source>
</evidence>
<dbReference type="PANTHER" id="PTHR34219:SF3">
    <property type="entry name" value="BLL7967 PROTEIN"/>
    <property type="match status" value="1"/>
</dbReference>
<keyword evidence="2" id="KW-1133">Transmembrane helix</keyword>
<feature type="compositionally biased region" description="Low complexity" evidence="1">
    <location>
        <begin position="9"/>
        <end position="22"/>
    </location>
</feature>